<sequence length="3239" mass="359187">MNRHQVLTGAVNAGDSCFAIGHVDGIPFTVYAAGCDIVILASDFQRVQIIPGATHGNIQVGCIDCSAENGKIAASYANQVYIFEPTAVQEQSTHKLDYQWHQTGCFKIESLVYNLSWNQDGTRLLTGSDSIQLWACTSLDSQTVDDLVSDHDSGNVQEHCWECICQCKTASPIYHLKFSADGQYFASAGKADRLVKIWYCIKPPKLDQSSADATPSAVKYNFVYIAHPRAVTGFSWRLTSKYAPLGSVGNILMTSCRDNICRIWSESRLPSSSLVNVTPQPTHVISEKIAKSSHMRNKLKLKGKATKRKATQPDVPLPSHQREHDFHKHTYEEHHSNGLFPVHFHITAVINPNTDIPLLPAISSMSGSGEGSFVVHWLNNKEFQFTLSAETIIQDIRKKAEASDTSESKEDVTDSFSDVDDQDSSKDLIEFDVKLPAEDSSVGMQSSSSTSGIQEDAPLSDFSTQTSSKPLDHMIITDALSQKLGELLREWNECADMVFSIHPVDGSFLVWLVEYLDEYLPSCFRQAQISFSCRIPMAFPTGDATTMCDSLILYRNGIIQESKMAQKLSESGKGSIADMEKLSPSYSFMHSLAKLKQGGVGNNLIPQRVSMLSKHTNGTLNQWEIGFAENSKFSTVLSISHSSRCCGHKFRVNDLACHPVLPLLLTTSHHNIPKVDIDPVMCRSRSASFASTSSLGKSMSDQEKTIKTPTGLCSELILWRVDPVGPLSKSGGLKELARINSPLISAFSNIAWLPTLLPSSSLGPVSNSPSACFVASDGICLRLYQAVIDARSILIEVANNYEQPEAYMSSCSSLNSLVNAGKADGVLNGFKIVSLQSTARPGCIIELDPLTDAKQNWQNVQFMHVFQQQFITGTSASNPAPTHYEEMPGEPNKTMSFHFEETFYLVVVEKTRGGHSTIHMWSIELAAQPITPRASTKDGEQFQYEDSSPDVHPVSSSDESSRSESPLQFQALPHHVQTTKLCITSSKVCSHRLNLPEGVDIVSATPAAGHLSSSSIYPACTAPYLISAACSDGKVRFWHCKMSDSGTKADNPAFFLTTASDTNIKGQIDDVFNTLNYQWEEWELITQKASSSAVEVDGKPLTVSCAYNSRFACAYKVDEMIHSDRENKLNISVSVFECESTGGSKWLLEDSIHIGKVTIPDFPVTLEIGGLETQILNYKRMKRSSKIENFSQFGEHQDENHVRDNSDCRDSKNSMRQMIMQKRMVQLDWVSKEDGSHILTVGVGNKIVMYAPVSGEMANLSQLASSSNKQKQSSFRNPLISQKSLHVAPTLPHEEEGFKPKWVPLRTVELCSADSLPPLPMMLSWVRDGILVVGMESEMHVYSQWKSDDHSQVNVAEEKSPKDLIAVSSTQSIPLTITERKAHSSSSRSDSESQNVQKTGSKSDDSKSNLIQQCGLFEAAQLVSPVLPQYHPNQLMELMKCGKINRVKAILAHLVRCVAGEDAATKAVVIGHSEPRPKLHGRGHNQARHSISASPADVSVLTEEEHLDYIEITSIPPLPLYALMEADHAETGSSSEKPDINHGSYVNDLAHPDAESDHEYYAELFTTPNVHDDELILGSPPRRPEASPEVTMRLRNPAYFGLAQVRLLTNHLTHVHLPGLTSIEQMYLLALADTLATTHMDLAGSKTSTTTDGTVLGKEGAGYASSGRLSTNNENAADALDECGLRFLLAMRHHNGLLRALPPRLRFQLQQQGLSTASFAWAFHSEVQQEILAMIPAMQRGDPQWAELRAVGVGWWIRSNITLKTCIEKIAKSQFQMNNNPLDAALFYLAMKKKSLLSSLFRTVGDARMTSFFRNNFGEDRWRRAALKNAFALLGKQRFEHAAAFFLLAGALKDAIEVCIDKLEDIQLAMVIARLYEEDLEIPVTQKMILHENILGCDDSGTQSFNMNVSSDPFVRSISYWLLKDYTKSLETLLEQPEKSLRQDTSIESMLSDKQSLMDSCTSNPDVFNFYNYLRTHPLLVRRQFAGRDGHGPSSVLITGFSSIQAVDQIYQDEITPLERQLFFRTAHAHFVAGCPLSALEVLSKLPKVKSKEVSSKTTSQVSSRCDHIDNKDMIDTGTIIDSGFVKDNSDSFDWGQPIVQKDNKESLFDWSQPVGMPVEEKLELTWSDNDNDNDDNDDDDDDDDDDETVGKSDTESAGHEEEKSNLTSQEKDEQLSLGSESVSLEIDIMAQQLKFQACLKILMEELRTLATGFEVDGGQLRYQLYAWLEREVEALRVLCNYDSGEYEDVKLELMDIVSDHVESITQFEIPINQHDSKQSKTLHEVIMADRMDLEAKRERAERRKHWLKRNQNLLRTLLSYTSLHGSAGGGLASVKMELILLLQELQQEKTQQQLLSPLPFPTTLPLLSASVASAKTVVADPIVHLCNVTHDILHTVVQFTTPPRPGKNISVVQTLRTLSASLSSCVYQSLCDSDSCVTLLKQTTTKGMKVYSAGTHSNIIYRPGHLIGARKRHFSEENLTPTTAPSKWPGVSSLQSLLATERDEDMPKLNIFLCEALVAVYISLLVHAMTTNTPGELYRLIAHNFDAKMWSAVFGGGTKVMIPLAMTTHPEGSKEGDEMLAKQRRQLHLRLLGKATPQQSPYVTSRLAASSTNHTERAAFKEKFVSPEISLIDYFMVKPYVAPMNDGTNYESDESVSDEETPMDEDDDVFTITTTTSSLDEHTDYNSYSWCLMRYAIARLVLQKLQCFLPVAGIELAELPVASPLIHSFLKTLERWQQLLMGKLELFSSPPPDYISTNISYDPLSFTPQTGAPAILRYKAMLEPSNTPFRSNSRSALSVKRLWNFLVRQDHVQEIFIHYIFNKKGREHEAEIIDEIDSGLKVARSRIIHKEAEKISAFTINHANPSCMVVSTSKEILELDLSLILNPQPLAWIEERYDDTQTDSLSTSRSQTDDDFTIVHHIEKSSSSSTPTSHNSSNILPSSSSSSLTAESRQTGRGSTMLLKRQVHGVRRMASHPSLPYYLTGSTDGSVSLWEWGHTQKLHTHRIAGNYPKVTRIYCNPQGNKFGVADESGQLCLWQICGLTNTGSKPFLSLQCHNKGINDFAFIGSSSLLATAGLSSDNKNLCLWDTLLPHRSSLVQAFTCHEGGCPCLVFAPNQQLIISGGNRGDISIFDVRQRQLRHTFQAHDSGVKCLALDPTEEFFVTGSAEGDIKVWGLSVHNCMYSFPGEHARGTLFRSAGGGVVQLALTPSHNLFSCGADGTMKWRVIPPGRSTVNTF</sequence>
<dbReference type="SMART" id="SM00320">
    <property type="entry name" value="WD40"/>
    <property type="match status" value="11"/>
</dbReference>
<dbReference type="PANTHER" id="PTHR13950">
    <property type="entry name" value="RABCONNECTIN-RELATED"/>
    <property type="match status" value="1"/>
</dbReference>
<keyword evidence="2" id="KW-0175">Coiled coil</keyword>
<dbReference type="SUPFAM" id="SSF50978">
    <property type="entry name" value="WD40 repeat-like"/>
    <property type="match status" value="2"/>
</dbReference>
<evidence type="ECO:0000256" key="2">
    <source>
        <dbReference type="SAM" id="Coils"/>
    </source>
</evidence>
<evidence type="ECO:0000313" key="6">
    <source>
        <dbReference type="RefSeq" id="XP_006818127.1"/>
    </source>
</evidence>
<feature type="compositionally biased region" description="Basic and acidic residues" evidence="3">
    <location>
        <begin position="2149"/>
        <end position="2175"/>
    </location>
</feature>
<feature type="compositionally biased region" description="Low complexity" evidence="3">
    <location>
        <begin position="950"/>
        <end position="966"/>
    </location>
</feature>
<dbReference type="Gene3D" id="2.130.10.10">
    <property type="entry name" value="YVTN repeat-like/Quinoprotein amine dehydrogenase"/>
    <property type="match status" value="3"/>
</dbReference>
<proteinExistence type="predicted"/>
<dbReference type="Pfam" id="PF12234">
    <property type="entry name" value="Rav1p_C"/>
    <property type="match status" value="2"/>
</dbReference>
<protein>
    <submittedName>
        <fullName evidence="6">Dmx-like 2</fullName>
    </submittedName>
</protein>
<feature type="domain" description="RAVE complex protein Rav1 C-terminal" evidence="4">
    <location>
        <begin position="1299"/>
        <end position="1459"/>
    </location>
</feature>
<feature type="repeat" description="WD" evidence="1">
    <location>
        <begin position="3103"/>
        <end position="3144"/>
    </location>
</feature>
<evidence type="ECO:0000256" key="3">
    <source>
        <dbReference type="SAM" id="MobiDB-lite"/>
    </source>
</evidence>
<feature type="region of interest" description="Disordered" evidence="3">
    <location>
        <begin position="2924"/>
        <end position="2962"/>
    </location>
</feature>
<feature type="compositionally biased region" description="Low complexity" evidence="3">
    <location>
        <begin position="440"/>
        <end position="451"/>
    </location>
</feature>
<dbReference type="PROSITE" id="PS50294">
    <property type="entry name" value="WD_REPEATS_REGION"/>
    <property type="match status" value="1"/>
</dbReference>
<dbReference type="InterPro" id="IPR052208">
    <property type="entry name" value="DmX-like/RAVE_component"/>
</dbReference>
<dbReference type="Proteomes" id="UP000694865">
    <property type="component" value="Unplaced"/>
</dbReference>
<feature type="domain" description="RAVE complex protein Rav1 C-terminal" evidence="4">
    <location>
        <begin position="1674"/>
        <end position="1977"/>
    </location>
</feature>
<dbReference type="GeneID" id="100370854"/>
<dbReference type="Pfam" id="PF00400">
    <property type="entry name" value="WD40"/>
    <property type="match status" value="5"/>
</dbReference>
<feature type="region of interest" description="Disordered" evidence="3">
    <location>
        <begin position="1377"/>
        <end position="1407"/>
    </location>
</feature>
<dbReference type="PANTHER" id="PTHR13950:SF9">
    <property type="entry name" value="RABCONNECTIN-3A"/>
    <property type="match status" value="1"/>
</dbReference>
<feature type="region of interest" description="Disordered" evidence="3">
    <location>
        <begin position="399"/>
        <end position="424"/>
    </location>
</feature>
<dbReference type="InterPro" id="IPR036322">
    <property type="entry name" value="WD40_repeat_dom_sf"/>
</dbReference>
<feature type="compositionally biased region" description="Low complexity" evidence="3">
    <location>
        <begin position="2926"/>
        <end position="2949"/>
    </location>
</feature>
<keyword evidence="5" id="KW-1185">Reference proteome</keyword>
<feature type="region of interest" description="Disordered" evidence="3">
    <location>
        <begin position="438"/>
        <end position="467"/>
    </location>
</feature>
<feature type="coiled-coil region" evidence="2">
    <location>
        <begin position="2284"/>
        <end position="2311"/>
    </location>
</feature>
<feature type="repeat" description="WD" evidence="1">
    <location>
        <begin position="3145"/>
        <end position="3186"/>
    </location>
</feature>
<dbReference type="PROSITE" id="PS50082">
    <property type="entry name" value="WD_REPEATS_2"/>
    <property type="match status" value="3"/>
</dbReference>
<evidence type="ECO:0000313" key="5">
    <source>
        <dbReference type="Proteomes" id="UP000694865"/>
    </source>
</evidence>
<dbReference type="InterPro" id="IPR022033">
    <property type="entry name" value="Rav1p_C"/>
</dbReference>
<feature type="region of interest" description="Disordered" evidence="3">
    <location>
        <begin position="934"/>
        <end position="967"/>
    </location>
</feature>
<dbReference type="InterPro" id="IPR015943">
    <property type="entry name" value="WD40/YVTN_repeat-like_dom_sf"/>
</dbReference>
<dbReference type="RefSeq" id="XP_006818127.1">
    <property type="nucleotide sequence ID" value="XM_006818064.1"/>
</dbReference>
<feature type="compositionally biased region" description="Polar residues" evidence="3">
    <location>
        <begin position="2950"/>
        <end position="2959"/>
    </location>
</feature>
<dbReference type="InterPro" id="IPR001680">
    <property type="entry name" value="WD40_rpt"/>
</dbReference>
<evidence type="ECO:0000259" key="4">
    <source>
        <dbReference type="Pfam" id="PF12234"/>
    </source>
</evidence>
<accession>A0ABM0MDN6</accession>
<feature type="compositionally biased region" description="Acidic residues" evidence="3">
    <location>
        <begin position="2130"/>
        <end position="2148"/>
    </location>
</feature>
<feature type="region of interest" description="Disordered" evidence="3">
    <location>
        <begin position="2127"/>
        <end position="2177"/>
    </location>
</feature>
<feature type="compositionally biased region" description="Basic and acidic residues" evidence="3">
    <location>
        <begin position="399"/>
        <end position="412"/>
    </location>
</feature>
<gene>
    <name evidence="6" type="primary">DMXL2</name>
</gene>
<keyword evidence="1" id="KW-0853">WD repeat</keyword>
<name>A0ABM0MDN6_SACKO</name>
<feature type="region of interest" description="Disordered" evidence="3">
    <location>
        <begin position="302"/>
        <end position="321"/>
    </location>
</feature>
<feature type="repeat" description="WD" evidence="1">
    <location>
        <begin position="2964"/>
        <end position="3005"/>
    </location>
</feature>
<organism evidence="5 6">
    <name type="scientific">Saccoglossus kowalevskii</name>
    <name type="common">Acorn worm</name>
    <dbReference type="NCBI Taxonomy" id="10224"/>
    <lineage>
        <taxon>Eukaryota</taxon>
        <taxon>Metazoa</taxon>
        <taxon>Hemichordata</taxon>
        <taxon>Enteropneusta</taxon>
        <taxon>Harrimaniidae</taxon>
        <taxon>Saccoglossus</taxon>
    </lineage>
</organism>
<evidence type="ECO:0000256" key="1">
    <source>
        <dbReference type="PROSITE-ProRule" id="PRU00221"/>
    </source>
</evidence>
<reference evidence="6" key="1">
    <citation type="submission" date="2025-08" db="UniProtKB">
        <authorList>
            <consortium name="RefSeq"/>
        </authorList>
    </citation>
    <scope>IDENTIFICATION</scope>
    <source>
        <tissue evidence="6">Testes</tissue>
    </source>
</reference>